<dbReference type="Gene3D" id="2.60.120.10">
    <property type="entry name" value="Jelly Rolls"/>
    <property type="match status" value="1"/>
</dbReference>
<name>A0A1V3U0L1_ELIME</name>
<dbReference type="RefSeq" id="WP_069214673.1">
    <property type="nucleotide sequence ID" value="NZ_CP016378.1"/>
</dbReference>
<comment type="caution">
    <text evidence="2">The sequence shown here is derived from an EMBL/GenBank/DDBJ whole genome shotgun (WGS) entry which is preliminary data.</text>
</comment>
<accession>A0A1V3U0L1</accession>
<dbReference type="eggNOG" id="COG0664">
    <property type="taxonomic scope" value="Bacteria"/>
</dbReference>
<dbReference type="EMBL" id="MPOG01000008">
    <property type="protein sequence ID" value="OOH96034.1"/>
    <property type="molecule type" value="Genomic_DNA"/>
</dbReference>
<sequence length="191" mass="23242">MSNLFRAHLEKFIKINDQEFEEILSFFQIRQFRKKENLITAGETCKYHFFVLKGCLRKFCITPKGTEQTTEFAIETWWLTDNMAYEHQLRTDFSIQAVEKSEILYIEYRDQEKLLEMHPKMERYFRFVYQRAYAATQNRIKYIYNFSKEEMYLHFLEGQPQFVQRIPQYLIASFLGLTPEYLSEIRAKKLS</sequence>
<dbReference type="STRING" id="238.BBD35_15445"/>
<evidence type="ECO:0000259" key="1">
    <source>
        <dbReference type="Pfam" id="PF00027"/>
    </source>
</evidence>
<protein>
    <submittedName>
        <fullName evidence="2">Cyclic nucleotide-binding protein</fullName>
    </submittedName>
</protein>
<evidence type="ECO:0000313" key="2">
    <source>
        <dbReference type="EMBL" id="OOH96034.1"/>
    </source>
</evidence>
<feature type="domain" description="Cyclic nucleotide-binding" evidence="1">
    <location>
        <begin position="30"/>
        <end position="116"/>
    </location>
</feature>
<dbReference type="Pfam" id="PF00027">
    <property type="entry name" value="cNMP_binding"/>
    <property type="match status" value="1"/>
</dbReference>
<dbReference type="AlphaFoldDB" id="A0A1V3U0L1"/>
<dbReference type="CDD" id="cd00038">
    <property type="entry name" value="CAP_ED"/>
    <property type="match status" value="1"/>
</dbReference>
<organism evidence="2 3">
    <name type="scientific">Elizabethkingia meningoseptica</name>
    <name type="common">Chryseobacterium meningosepticum</name>
    <dbReference type="NCBI Taxonomy" id="238"/>
    <lineage>
        <taxon>Bacteria</taxon>
        <taxon>Pseudomonadati</taxon>
        <taxon>Bacteroidota</taxon>
        <taxon>Flavobacteriia</taxon>
        <taxon>Flavobacteriales</taxon>
        <taxon>Weeksellaceae</taxon>
        <taxon>Elizabethkingia</taxon>
    </lineage>
</organism>
<keyword evidence="3" id="KW-1185">Reference proteome</keyword>
<dbReference type="InterPro" id="IPR014710">
    <property type="entry name" value="RmlC-like_jellyroll"/>
</dbReference>
<proteinExistence type="predicted"/>
<dbReference type="InterPro" id="IPR018490">
    <property type="entry name" value="cNMP-bd_dom_sf"/>
</dbReference>
<dbReference type="InterPro" id="IPR000595">
    <property type="entry name" value="cNMP-bd_dom"/>
</dbReference>
<reference evidence="2 3" key="1">
    <citation type="submission" date="2016-11" db="EMBL/GenBank/DDBJ databases">
        <title>Genome sequence and comparative genomic analysis of clinical strain Elizabethkingia meningoseptica 61421 PRCM.</title>
        <authorList>
            <person name="Wang M."/>
            <person name="Hu S."/>
            <person name="Cao L."/>
            <person name="Jiang T."/>
            <person name="Zhou Y."/>
            <person name="Ming D."/>
        </authorList>
    </citation>
    <scope>NUCLEOTIDE SEQUENCE [LARGE SCALE GENOMIC DNA]</scope>
    <source>
        <strain evidence="2 3">61421 PRCM</strain>
    </source>
</reference>
<gene>
    <name evidence="2" type="ORF">BMF97_06665</name>
</gene>
<dbReference type="Proteomes" id="UP000188947">
    <property type="component" value="Unassembled WGS sequence"/>
</dbReference>
<dbReference type="OrthoDB" id="1092431at2"/>
<dbReference type="SUPFAM" id="SSF51206">
    <property type="entry name" value="cAMP-binding domain-like"/>
    <property type="match status" value="1"/>
</dbReference>
<evidence type="ECO:0000313" key="3">
    <source>
        <dbReference type="Proteomes" id="UP000188947"/>
    </source>
</evidence>